<evidence type="ECO:0000256" key="2">
    <source>
        <dbReference type="ARBA" id="ARBA00007783"/>
    </source>
</evidence>
<evidence type="ECO:0000259" key="9">
    <source>
        <dbReference type="PROSITE" id="PS51012"/>
    </source>
</evidence>
<feature type="transmembrane region" description="Helical" evidence="8">
    <location>
        <begin position="220"/>
        <end position="246"/>
    </location>
</feature>
<dbReference type="InterPro" id="IPR051449">
    <property type="entry name" value="ABC-2_transporter_component"/>
</dbReference>
<dbReference type="InterPro" id="IPR047817">
    <property type="entry name" value="ABC2_TM_bact-type"/>
</dbReference>
<dbReference type="PANTHER" id="PTHR30294:SF45">
    <property type="entry name" value="LINEARMYCIN RESISTANCE PERMEASE PROTEIN LNRN"/>
    <property type="match status" value="1"/>
</dbReference>
<feature type="transmembrane region" description="Helical" evidence="8">
    <location>
        <begin position="343"/>
        <end position="365"/>
    </location>
</feature>
<dbReference type="Pfam" id="PF12698">
    <property type="entry name" value="ABC2_membrane_3"/>
    <property type="match status" value="1"/>
</dbReference>
<feature type="transmembrane region" description="Helical" evidence="8">
    <location>
        <begin position="178"/>
        <end position="199"/>
    </location>
</feature>
<evidence type="ECO:0000256" key="3">
    <source>
        <dbReference type="ARBA" id="ARBA00022448"/>
    </source>
</evidence>
<keyword evidence="6 8" id="KW-1133">Transmembrane helix</keyword>
<protein>
    <submittedName>
        <fullName evidence="10">ABC transporter permease</fullName>
    </submittedName>
</protein>
<sequence>MIGILLAKFKTFIRSPWSFVVFTGMSMVFALIFGGTSMDKAYIPVYTDDELLRESYIGEELEKQDAFGFNWVTKDELQKQISTGMAEVGVILKDEEYQVIVGVDSYNVNLVQQIVSSIYKEKIEREQIAEAANLSSETEKKSFLEEMDFALENPVFKIKSESFRGEDAFVYDNSLHRLFGFSLFFVIYTIAYNVLPILVEKRDGIWDRMILSPLKKWEMYVANLVYSFITGFAQVIIIFLMFRYVIGVDFHGKFIETLLLLMPYVFSIVSLAILLTAVVKTVQQFNAALPILAVSMAMIGGAYWPIELVESKFLLTLAKFNPLTYGMEILNGAAVYGHSLEELLVPISILLLMGVIMMGLGIHLMERRHV</sequence>
<dbReference type="InterPro" id="IPR013525">
    <property type="entry name" value="ABC2_TM"/>
</dbReference>
<accession>A0ABU9XL36</accession>
<feature type="domain" description="ABC transmembrane type-2" evidence="9">
    <location>
        <begin position="140"/>
        <end position="368"/>
    </location>
</feature>
<keyword evidence="4" id="KW-1003">Cell membrane</keyword>
<feature type="transmembrane region" description="Helical" evidence="8">
    <location>
        <begin position="12"/>
        <end position="33"/>
    </location>
</feature>
<gene>
    <name evidence="10" type="ORF">ABC228_11385</name>
</gene>
<organism evidence="10 11">
    <name type="scientific">Ornithinibacillus xuwenensis</name>
    <dbReference type="NCBI Taxonomy" id="3144668"/>
    <lineage>
        <taxon>Bacteria</taxon>
        <taxon>Bacillati</taxon>
        <taxon>Bacillota</taxon>
        <taxon>Bacilli</taxon>
        <taxon>Bacillales</taxon>
        <taxon>Bacillaceae</taxon>
        <taxon>Ornithinibacillus</taxon>
    </lineage>
</organism>
<evidence type="ECO:0000313" key="10">
    <source>
        <dbReference type="EMBL" id="MEN2767794.1"/>
    </source>
</evidence>
<keyword evidence="3" id="KW-0813">Transport</keyword>
<dbReference type="EMBL" id="JBDIML010000003">
    <property type="protein sequence ID" value="MEN2767794.1"/>
    <property type="molecule type" value="Genomic_DNA"/>
</dbReference>
<evidence type="ECO:0000256" key="5">
    <source>
        <dbReference type="ARBA" id="ARBA00022692"/>
    </source>
</evidence>
<comment type="caution">
    <text evidence="10">The sequence shown here is derived from an EMBL/GenBank/DDBJ whole genome shotgun (WGS) entry which is preliminary data.</text>
</comment>
<comment type="similarity">
    <text evidence="2">Belongs to the ABC-2 integral membrane protein family.</text>
</comment>
<evidence type="ECO:0000256" key="7">
    <source>
        <dbReference type="ARBA" id="ARBA00023136"/>
    </source>
</evidence>
<reference evidence="10 11" key="1">
    <citation type="submission" date="2024-05" db="EMBL/GenBank/DDBJ databases">
        <authorList>
            <person name="Haq I."/>
            <person name="Ullah Z."/>
            <person name="Ahmad R."/>
            <person name="Li M."/>
            <person name="Tong Y."/>
        </authorList>
    </citation>
    <scope>NUCLEOTIDE SEQUENCE [LARGE SCALE GENOMIC DNA]</scope>
    <source>
        <strain evidence="10 11">16A2E</strain>
    </source>
</reference>
<keyword evidence="11" id="KW-1185">Reference proteome</keyword>
<proteinExistence type="inferred from homology"/>
<evidence type="ECO:0000256" key="8">
    <source>
        <dbReference type="SAM" id="Phobius"/>
    </source>
</evidence>
<dbReference type="Proteomes" id="UP001444625">
    <property type="component" value="Unassembled WGS sequence"/>
</dbReference>
<keyword evidence="7 8" id="KW-0472">Membrane</keyword>
<evidence type="ECO:0000256" key="1">
    <source>
        <dbReference type="ARBA" id="ARBA00004651"/>
    </source>
</evidence>
<feature type="transmembrane region" description="Helical" evidence="8">
    <location>
        <begin position="258"/>
        <end position="278"/>
    </location>
</feature>
<dbReference type="PROSITE" id="PS51012">
    <property type="entry name" value="ABC_TM2"/>
    <property type="match status" value="1"/>
</dbReference>
<evidence type="ECO:0000313" key="11">
    <source>
        <dbReference type="Proteomes" id="UP001444625"/>
    </source>
</evidence>
<evidence type="ECO:0000256" key="6">
    <source>
        <dbReference type="ARBA" id="ARBA00022989"/>
    </source>
</evidence>
<comment type="subcellular location">
    <subcellularLocation>
        <location evidence="1">Cell membrane</location>
        <topology evidence="1">Multi-pass membrane protein</topology>
    </subcellularLocation>
</comment>
<name>A0ABU9XL36_9BACI</name>
<keyword evidence="5 8" id="KW-0812">Transmembrane</keyword>
<feature type="transmembrane region" description="Helical" evidence="8">
    <location>
        <begin position="285"/>
        <end position="306"/>
    </location>
</feature>
<evidence type="ECO:0000256" key="4">
    <source>
        <dbReference type="ARBA" id="ARBA00022475"/>
    </source>
</evidence>
<dbReference type="PANTHER" id="PTHR30294">
    <property type="entry name" value="MEMBRANE COMPONENT OF ABC TRANSPORTER YHHJ-RELATED"/>
    <property type="match status" value="1"/>
</dbReference>
<dbReference type="RefSeq" id="WP_345825261.1">
    <property type="nucleotide sequence ID" value="NZ_JBDIML010000003.1"/>
</dbReference>